<evidence type="ECO:0008006" key="3">
    <source>
        <dbReference type="Google" id="ProtNLM"/>
    </source>
</evidence>
<proteinExistence type="predicted"/>
<dbReference type="EMBL" id="JBHSEW010000003">
    <property type="protein sequence ID" value="MFC4621633.1"/>
    <property type="molecule type" value="Genomic_DNA"/>
</dbReference>
<accession>A0ABV9GX14</accession>
<name>A0ABV9GX14_9BURK</name>
<keyword evidence="2" id="KW-1185">Reference proteome</keyword>
<reference evidence="2" key="1">
    <citation type="journal article" date="2019" name="Int. J. Syst. Evol. Microbiol.">
        <title>The Global Catalogue of Microorganisms (GCM) 10K type strain sequencing project: providing services to taxonomists for standard genome sequencing and annotation.</title>
        <authorList>
            <consortium name="The Broad Institute Genomics Platform"/>
            <consortium name="The Broad Institute Genome Sequencing Center for Infectious Disease"/>
            <person name="Wu L."/>
            <person name="Ma J."/>
        </authorList>
    </citation>
    <scope>NUCLEOTIDE SEQUENCE [LARGE SCALE GENOMIC DNA]</scope>
    <source>
        <strain evidence="2">JCM 11650</strain>
    </source>
</reference>
<protein>
    <recommendedName>
        <fullName evidence="3">Sel1 repeat family protein</fullName>
    </recommendedName>
</protein>
<dbReference type="RefSeq" id="WP_377724631.1">
    <property type="nucleotide sequence ID" value="NZ_JBHSEW010000003.1"/>
</dbReference>
<dbReference type="Proteomes" id="UP001595967">
    <property type="component" value="Unassembled WGS sequence"/>
</dbReference>
<sequence>MHWLGLLHAARLGEPGEDHNALALMWIAKAAAHGHVIAREQLAALLPNLPDGGQR</sequence>
<gene>
    <name evidence="1" type="ORF">ACFO3A_05335</name>
</gene>
<comment type="caution">
    <text evidence="1">The sequence shown here is derived from an EMBL/GenBank/DDBJ whole genome shotgun (WGS) entry which is preliminary data.</text>
</comment>
<evidence type="ECO:0000313" key="1">
    <source>
        <dbReference type="EMBL" id="MFC4621633.1"/>
    </source>
</evidence>
<evidence type="ECO:0000313" key="2">
    <source>
        <dbReference type="Proteomes" id="UP001595967"/>
    </source>
</evidence>
<organism evidence="1 2">
    <name type="scientific">Comamonas nitrativorans</name>
    <dbReference type="NCBI Taxonomy" id="108437"/>
    <lineage>
        <taxon>Bacteria</taxon>
        <taxon>Pseudomonadati</taxon>
        <taxon>Pseudomonadota</taxon>
        <taxon>Betaproteobacteria</taxon>
        <taxon>Burkholderiales</taxon>
        <taxon>Comamonadaceae</taxon>
        <taxon>Comamonas</taxon>
    </lineage>
</organism>